<evidence type="ECO:0000256" key="8">
    <source>
        <dbReference type="ARBA" id="ARBA00023157"/>
    </source>
</evidence>
<dbReference type="KEGG" id="smon:AWR27_05535"/>
<dbReference type="GO" id="GO:0016491">
    <property type="term" value="F:oxidoreductase activity"/>
    <property type="evidence" value="ECO:0007669"/>
    <property type="project" value="UniProtKB-KW"/>
</dbReference>
<feature type="transmembrane region" description="Helical" evidence="10">
    <location>
        <begin position="289"/>
        <end position="308"/>
    </location>
</feature>
<evidence type="ECO:0000256" key="5">
    <source>
        <dbReference type="ARBA" id="ARBA00022989"/>
    </source>
</evidence>
<dbReference type="GO" id="GO:0016020">
    <property type="term" value="C:membrane"/>
    <property type="evidence" value="ECO:0007669"/>
    <property type="project" value="UniProtKB-SubCell"/>
</dbReference>
<dbReference type="Gene3D" id="3.90.70.10">
    <property type="entry name" value="Cysteine proteinases"/>
    <property type="match status" value="1"/>
</dbReference>
<keyword evidence="8" id="KW-1015">Disulfide bond</keyword>
<evidence type="ECO:0000256" key="4">
    <source>
        <dbReference type="ARBA" id="ARBA00022719"/>
    </source>
</evidence>
<feature type="transmembrane region" description="Helical" evidence="10">
    <location>
        <begin position="259"/>
        <end position="277"/>
    </location>
</feature>
<dbReference type="InterPro" id="IPR012336">
    <property type="entry name" value="Thioredoxin-like_fold"/>
</dbReference>
<dbReference type="Gene3D" id="1.20.1440.130">
    <property type="entry name" value="VKOR domain"/>
    <property type="match status" value="1"/>
</dbReference>
<dbReference type="Gene3D" id="3.40.30.10">
    <property type="entry name" value="Glutaredoxin"/>
    <property type="match status" value="1"/>
</dbReference>
<evidence type="ECO:0000256" key="10">
    <source>
        <dbReference type="SAM" id="Phobius"/>
    </source>
</evidence>
<dbReference type="EMBL" id="CP014263">
    <property type="protein sequence ID" value="AQG78831.1"/>
    <property type="molecule type" value="Genomic_DNA"/>
</dbReference>
<accession>A0A1P9WTX2</accession>
<name>A0A1P9WTX2_9BACT</name>
<dbReference type="InterPro" id="IPR038354">
    <property type="entry name" value="VKOR_sf"/>
</dbReference>
<comment type="subcellular location">
    <subcellularLocation>
        <location evidence="1">Membrane</location>
        <topology evidence="1">Multi-pass membrane protein</topology>
    </subcellularLocation>
</comment>
<feature type="transmembrane region" description="Helical" evidence="10">
    <location>
        <begin position="320"/>
        <end position="338"/>
    </location>
</feature>
<dbReference type="GO" id="GO:0008233">
    <property type="term" value="F:peptidase activity"/>
    <property type="evidence" value="ECO:0007669"/>
    <property type="project" value="InterPro"/>
</dbReference>
<dbReference type="Pfam" id="PF07884">
    <property type="entry name" value="VKOR"/>
    <property type="match status" value="1"/>
</dbReference>
<dbReference type="GO" id="GO:0006508">
    <property type="term" value="P:proteolysis"/>
    <property type="evidence" value="ECO:0007669"/>
    <property type="project" value="InterPro"/>
</dbReference>
<keyword evidence="3 10" id="KW-0812">Transmembrane</keyword>
<feature type="transmembrane region" description="Helical" evidence="10">
    <location>
        <begin position="152"/>
        <end position="173"/>
    </location>
</feature>
<dbReference type="SUPFAM" id="SSF52833">
    <property type="entry name" value="Thioredoxin-like"/>
    <property type="match status" value="1"/>
</dbReference>
<evidence type="ECO:0000256" key="7">
    <source>
        <dbReference type="ARBA" id="ARBA00023136"/>
    </source>
</evidence>
<feature type="transmembrane region" description="Helical" evidence="10">
    <location>
        <begin position="233"/>
        <end position="253"/>
    </location>
</feature>
<dbReference type="AlphaFoldDB" id="A0A1P9WTX2"/>
<dbReference type="Pfam" id="PF13462">
    <property type="entry name" value="Thioredoxin_4"/>
    <property type="match status" value="1"/>
</dbReference>
<evidence type="ECO:0000256" key="1">
    <source>
        <dbReference type="ARBA" id="ARBA00004141"/>
    </source>
</evidence>
<dbReference type="Proteomes" id="UP000187941">
    <property type="component" value="Chromosome"/>
</dbReference>
<dbReference type="PROSITE" id="PS50990">
    <property type="entry name" value="PEPTIDASE_C39"/>
    <property type="match status" value="1"/>
</dbReference>
<keyword evidence="6" id="KW-0560">Oxidoreductase</keyword>
<evidence type="ECO:0000256" key="9">
    <source>
        <dbReference type="ARBA" id="ARBA00023284"/>
    </source>
</evidence>
<gene>
    <name evidence="12" type="ORF">AWR27_05535</name>
</gene>
<evidence type="ECO:0000313" key="13">
    <source>
        <dbReference type="Proteomes" id="UP000187941"/>
    </source>
</evidence>
<feature type="transmembrane region" description="Helical" evidence="10">
    <location>
        <begin position="179"/>
        <end position="200"/>
    </location>
</feature>
<dbReference type="OrthoDB" id="1100563at2"/>
<reference evidence="12 13" key="1">
    <citation type="submission" date="2016-01" db="EMBL/GenBank/DDBJ databases">
        <authorList>
            <person name="Oliw E.H."/>
        </authorList>
    </citation>
    <scope>NUCLEOTIDE SEQUENCE [LARGE SCALE GENOMIC DNA]</scope>
    <source>
        <strain evidence="12 13">DY10</strain>
    </source>
</reference>
<dbReference type="InterPro" id="IPR036249">
    <property type="entry name" value="Thioredoxin-like_sf"/>
</dbReference>
<organism evidence="12 13">
    <name type="scientific">Spirosoma montaniterrae</name>
    <dbReference type="NCBI Taxonomy" id="1178516"/>
    <lineage>
        <taxon>Bacteria</taxon>
        <taxon>Pseudomonadati</taxon>
        <taxon>Bacteroidota</taxon>
        <taxon>Cytophagia</taxon>
        <taxon>Cytophagales</taxon>
        <taxon>Cytophagaceae</taxon>
        <taxon>Spirosoma</taxon>
    </lineage>
</organism>
<dbReference type="GO" id="GO:0005524">
    <property type="term" value="F:ATP binding"/>
    <property type="evidence" value="ECO:0007669"/>
    <property type="project" value="InterPro"/>
</dbReference>
<dbReference type="STRING" id="1178516.AWR27_05535"/>
<proteinExistence type="inferred from homology"/>
<dbReference type="GO" id="GO:0048038">
    <property type="term" value="F:quinone binding"/>
    <property type="evidence" value="ECO:0007669"/>
    <property type="project" value="UniProtKB-KW"/>
</dbReference>
<sequence>MPLLYTVPIDNPTATLYALLRSLRVRVTQQTVQNALQSHPDYPSMLALSECLTDWQVDNAALQLNTTEQLRELPLPFVAHQRKQGGEYALVTALTGNQISYTDSEHGRVSQSLTEFEKHWSGVVLLAEATDQSGEADYVENRKRERLNNLRGPAVLTGALLVLLFVMLSVAKQLTATDWLLLLTKATGLFVSILLITKLLGGKNALTERLCQLNAKTNCDDVLNSPGAKLWGWLSWADVGLVYFAGGLLAVLLTGYLPALRPLLLGLSLLALPYTIYSIYYQARVVRQWCTLCLLVQVVLFIEGGLAIGQQPAPPGNWQAYALLFIAFALPALGWLVLKPLLDNARQTQREHNELLRLKRDPALFQALLMQQPQMPPLPPDLHPIVLGNPNAEHTITMVTNPFCGPCAKAHEELEWLLAANASVKLNILFACGQDDSPARRVSKSLLALSQNTSSGTHVTDWYQNGRKDAGAWLKANSHQTANAWLSEQADHHYIWCEHANIDQTPTLYVDGYQLPDAYYIKDLRWLINCLPATAPTTDLAESQ</sequence>
<dbReference type="InterPro" id="IPR012932">
    <property type="entry name" value="VKOR"/>
</dbReference>
<feature type="domain" description="Peptidase C39" evidence="11">
    <location>
        <begin position="5"/>
        <end position="127"/>
    </location>
</feature>
<evidence type="ECO:0000256" key="3">
    <source>
        <dbReference type="ARBA" id="ARBA00022692"/>
    </source>
</evidence>
<keyword evidence="13" id="KW-1185">Reference proteome</keyword>
<evidence type="ECO:0000259" key="11">
    <source>
        <dbReference type="PROSITE" id="PS50990"/>
    </source>
</evidence>
<keyword evidence="4" id="KW-0874">Quinone</keyword>
<protein>
    <submittedName>
        <fullName evidence="12">Peptidase C39 bacteriocin processing</fullName>
    </submittedName>
</protein>
<evidence type="ECO:0000313" key="12">
    <source>
        <dbReference type="EMBL" id="AQG78831.1"/>
    </source>
</evidence>
<keyword evidence="5 10" id="KW-1133">Transmembrane helix</keyword>
<dbReference type="CDD" id="cd12921">
    <property type="entry name" value="VKOR_4"/>
    <property type="match status" value="1"/>
</dbReference>
<keyword evidence="7 10" id="KW-0472">Membrane</keyword>
<evidence type="ECO:0000256" key="6">
    <source>
        <dbReference type="ARBA" id="ARBA00023002"/>
    </source>
</evidence>
<dbReference type="Pfam" id="PF03412">
    <property type="entry name" value="Peptidase_C39"/>
    <property type="match status" value="1"/>
</dbReference>
<dbReference type="RefSeq" id="WP_077130274.1">
    <property type="nucleotide sequence ID" value="NZ_CP014263.1"/>
</dbReference>
<keyword evidence="9" id="KW-0676">Redox-active center</keyword>
<comment type="similarity">
    <text evidence="2">Belongs to the VKOR family.</text>
</comment>
<evidence type="ECO:0000256" key="2">
    <source>
        <dbReference type="ARBA" id="ARBA00006214"/>
    </source>
</evidence>
<dbReference type="InterPro" id="IPR005074">
    <property type="entry name" value="Peptidase_C39"/>
</dbReference>